<evidence type="ECO:0000256" key="1">
    <source>
        <dbReference type="SAM" id="MobiDB-lite"/>
    </source>
</evidence>
<evidence type="ECO:0000313" key="3">
    <source>
        <dbReference type="Proteomes" id="UP001497744"/>
    </source>
</evidence>
<dbReference type="Pfam" id="PF12785">
    <property type="entry name" value="VESA1_N"/>
    <property type="match status" value="1"/>
</dbReference>
<dbReference type="EMBL" id="BPLF01000002">
    <property type="protein sequence ID" value="GIX63370.1"/>
    <property type="molecule type" value="Genomic_DNA"/>
</dbReference>
<accession>A0AAV4LU25</accession>
<dbReference type="GeneID" id="94194851"/>
<gene>
    <name evidence="2" type="ORF">BcabD6B2_28050</name>
</gene>
<name>A0AAV4LU25_BABCB</name>
<dbReference type="AlphaFoldDB" id="A0AAV4LU25"/>
<feature type="region of interest" description="Disordered" evidence="1">
    <location>
        <begin position="34"/>
        <end position="98"/>
    </location>
</feature>
<sequence>MIAAGYQKSQLSYKQGAGVVSDAMKDKFTDLSNGLQEAQSAARTRATKEDEARTTLKIGTSHKPGKPSQPVPANKNPTYPEYLHELSDNGSKNVSESSPNENSFTIFFHISKLYFNSKQIMLSNDASIQLRPPSTIREMLYFLATLPYSPSYDSLNSYITEYFTKLVNNKSVKEDQELMIPVADSASPNTNNTLSAAYLKDYLTTTC</sequence>
<reference evidence="2 3" key="1">
    <citation type="submission" date="2021-06" db="EMBL/GenBank/DDBJ databases">
        <title>Genome sequence of Babesia caballi.</title>
        <authorList>
            <person name="Yamagishi J."/>
            <person name="Kidaka T."/>
            <person name="Ochi A."/>
        </authorList>
    </citation>
    <scope>NUCLEOTIDE SEQUENCE [LARGE SCALE GENOMIC DNA]</scope>
    <source>
        <strain evidence="2">USDA-D6B2</strain>
    </source>
</reference>
<protein>
    <submittedName>
        <fullName evidence="2">Variant erythrocyte surface antigen-1, beta subunit</fullName>
    </submittedName>
</protein>
<evidence type="ECO:0000313" key="2">
    <source>
        <dbReference type="EMBL" id="GIX63370.1"/>
    </source>
</evidence>
<feature type="compositionally biased region" description="Polar residues" evidence="1">
    <location>
        <begin position="88"/>
        <end position="98"/>
    </location>
</feature>
<dbReference type="RefSeq" id="XP_067715439.1">
    <property type="nucleotide sequence ID" value="XM_067859338.1"/>
</dbReference>
<dbReference type="InterPro" id="IPR024751">
    <property type="entry name" value="VESA1"/>
</dbReference>
<comment type="caution">
    <text evidence="2">The sequence shown here is derived from an EMBL/GenBank/DDBJ whole genome shotgun (WGS) entry which is preliminary data.</text>
</comment>
<dbReference type="Proteomes" id="UP001497744">
    <property type="component" value="Unassembled WGS sequence"/>
</dbReference>
<proteinExistence type="predicted"/>
<organism evidence="2 3">
    <name type="scientific">Babesia caballi</name>
    <dbReference type="NCBI Taxonomy" id="5871"/>
    <lineage>
        <taxon>Eukaryota</taxon>
        <taxon>Sar</taxon>
        <taxon>Alveolata</taxon>
        <taxon>Apicomplexa</taxon>
        <taxon>Aconoidasida</taxon>
        <taxon>Piroplasmida</taxon>
        <taxon>Babesiidae</taxon>
        <taxon>Babesia</taxon>
    </lineage>
</organism>
<keyword evidence="3" id="KW-1185">Reference proteome</keyword>